<keyword evidence="2" id="KW-0479">Metal-binding</keyword>
<keyword evidence="3" id="KW-0677">Repeat</keyword>
<dbReference type="InterPro" id="IPR013087">
    <property type="entry name" value="Znf_C2H2_type"/>
</dbReference>
<reference evidence="13 14" key="1">
    <citation type="submission" date="2020-10" db="EMBL/GenBank/DDBJ databases">
        <title>Pygocentrus nattereri (red-bellied piranha) genome, fPygNat1, primary haplotype.</title>
        <authorList>
            <person name="Myers G."/>
            <person name="Meyer A."/>
            <person name="Karagic N."/>
            <person name="Pippel M."/>
            <person name="Winkler S."/>
            <person name="Tracey A."/>
            <person name="Wood J."/>
            <person name="Formenti G."/>
            <person name="Howe K."/>
            <person name="Fedrigo O."/>
            <person name="Jarvis E.D."/>
        </authorList>
    </citation>
    <scope>NUCLEOTIDE SEQUENCE [LARGE SCALE GENOMIC DNA]</scope>
</reference>
<dbReference type="Gene3D" id="3.30.160.60">
    <property type="entry name" value="Classic Zinc Finger"/>
    <property type="match status" value="2"/>
</dbReference>
<dbReference type="SMART" id="SM00355">
    <property type="entry name" value="ZnF_C2H2"/>
    <property type="match status" value="3"/>
</dbReference>
<evidence type="ECO:0000256" key="5">
    <source>
        <dbReference type="ARBA" id="ARBA00022833"/>
    </source>
</evidence>
<proteinExistence type="predicted"/>
<dbReference type="Gene3D" id="6.20.210.20">
    <property type="entry name" value="THAP domain"/>
    <property type="match status" value="1"/>
</dbReference>
<evidence type="ECO:0000256" key="8">
    <source>
        <dbReference type="PROSITE-ProRule" id="PRU00042"/>
    </source>
</evidence>
<reference evidence="13" key="3">
    <citation type="submission" date="2025-09" db="UniProtKB">
        <authorList>
            <consortium name="Ensembl"/>
        </authorList>
    </citation>
    <scope>IDENTIFICATION</scope>
</reference>
<keyword evidence="7" id="KW-0539">Nucleus</keyword>
<dbReference type="InterPro" id="IPR036236">
    <property type="entry name" value="Znf_C2H2_sf"/>
</dbReference>
<evidence type="ECO:0000256" key="6">
    <source>
        <dbReference type="ARBA" id="ARBA00023125"/>
    </source>
</evidence>
<feature type="domain" description="THAP-type" evidence="12">
    <location>
        <begin position="1"/>
        <end position="87"/>
    </location>
</feature>
<evidence type="ECO:0000256" key="10">
    <source>
        <dbReference type="SAM" id="MobiDB-lite"/>
    </source>
</evidence>
<evidence type="ECO:0000259" key="11">
    <source>
        <dbReference type="PROSITE" id="PS50157"/>
    </source>
</evidence>
<dbReference type="PANTHER" id="PTHR24388:SF54">
    <property type="entry name" value="PROTEIN ESCARGOT"/>
    <property type="match status" value="1"/>
</dbReference>
<feature type="domain" description="C2H2-type" evidence="11">
    <location>
        <begin position="142"/>
        <end position="169"/>
    </location>
</feature>
<dbReference type="Ensembl" id="ENSPNAT00000049702.1">
    <property type="protein sequence ID" value="ENSPNAP00000053562.1"/>
    <property type="gene ID" value="ENSPNAG00000036621.1"/>
</dbReference>
<keyword evidence="14" id="KW-1185">Reference proteome</keyword>
<dbReference type="Pfam" id="PF05485">
    <property type="entry name" value="THAP"/>
    <property type="match status" value="1"/>
</dbReference>
<evidence type="ECO:0000313" key="13">
    <source>
        <dbReference type="Ensembl" id="ENSPNAP00000053562.1"/>
    </source>
</evidence>
<feature type="region of interest" description="Disordered" evidence="10">
    <location>
        <begin position="92"/>
        <end position="121"/>
    </location>
</feature>
<feature type="domain" description="C2H2-type" evidence="11">
    <location>
        <begin position="198"/>
        <end position="225"/>
    </location>
</feature>
<keyword evidence="4 8" id="KW-0863">Zinc-finger</keyword>
<evidence type="ECO:0000256" key="9">
    <source>
        <dbReference type="PROSITE-ProRule" id="PRU00309"/>
    </source>
</evidence>
<dbReference type="RefSeq" id="XP_017566998.1">
    <property type="nucleotide sequence ID" value="XM_017711509.2"/>
</dbReference>
<dbReference type="Proteomes" id="UP001501920">
    <property type="component" value="Chromosome 9"/>
</dbReference>
<comment type="subcellular location">
    <subcellularLocation>
        <location evidence="1">Nucleus</location>
    </subcellularLocation>
</comment>
<dbReference type="PROSITE" id="PS50950">
    <property type="entry name" value="ZF_THAP"/>
    <property type="match status" value="1"/>
</dbReference>
<reference evidence="13" key="2">
    <citation type="submission" date="2025-08" db="UniProtKB">
        <authorList>
            <consortium name="Ensembl"/>
        </authorList>
    </citation>
    <scope>IDENTIFICATION</scope>
</reference>
<dbReference type="GeneTree" id="ENSGT01150000286958"/>
<evidence type="ECO:0000256" key="4">
    <source>
        <dbReference type="ARBA" id="ARBA00022771"/>
    </source>
</evidence>
<name>A0AAR2JTG7_PYGNA</name>
<dbReference type="PANTHER" id="PTHR24388">
    <property type="entry name" value="ZINC FINGER PROTEIN"/>
    <property type="match status" value="1"/>
</dbReference>
<dbReference type="AlphaFoldDB" id="A0AAR2JTG7"/>
<evidence type="ECO:0000259" key="12">
    <source>
        <dbReference type="PROSITE" id="PS50950"/>
    </source>
</evidence>
<organism evidence="13 14">
    <name type="scientific">Pygocentrus nattereri</name>
    <name type="common">Red-bellied piranha</name>
    <dbReference type="NCBI Taxonomy" id="42514"/>
    <lineage>
        <taxon>Eukaryota</taxon>
        <taxon>Metazoa</taxon>
        <taxon>Chordata</taxon>
        <taxon>Craniata</taxon>
        <taxon>Vertebrata</taxon>
        <taxon>Euteleostomi</taxon>
        <taxon>Actinopterygii</taxon>
        <taxon>Neopterygii</taxon>
        <taxon>Teleostei</taxon>
        <taxon>Ostariophysi</taxon>
        <taxon>Characiformes</taxon>
        <taxon>Characoidei</taxon>
        <taxon>Pygocentrus</taxon>
    </lineage>
</organism>
<sequence length="364" mass="41425">MPQCCVPHCYNRFESKKSLRLSFHRFPSDETERARWLQLISRENFTPNYNSRVCSWHFPNGKAAGPTRFAWNEGKSFQVSASVSEMMSEAESVEVESVAEGKDEVSARKATADKPDAGQLPKKSAVQPLMLSPDLLSGHSEFGCTICGERCFSLAQLAKHVQFHDCDRPFPCAICGKRFLSRSHHAEHQRVHTGERPFPCNRCERAFTTHHNLKRHQLIHDKEEMYRCSVCGVLFCQEHQLGNIGGIIRVLKQHNMENLIDPRELQEPESVPKAEPAVETLPNLSLKTIIKKEPNAIQKKRKHEHLHSDEDCSPFVDGEGKESPLSFHSQVSQIHTSKEKDFSDLGHRTGPRIQKIAYDIEIIL</sequence>
<dbReference type="PROSITE" id="PS00028">
    <property type="entry name" value="ZINC_FINGER_C2H2_1"/>
    <property type="match status" value="3"/>
</dbReference>
<dbReference type="Pfam" id="PF00096">
    <property type="entry name" value="zf-C2H2"/>
    <property type="match status" value="1"/>
</dbReference>
<dbReference type="SUPFAM" id="SSF57667">
    <property type="entry name" value="beta-beta-alpha zinc fingers"/>
    <property type="match status" value="2"/>
</dbReference>
<dbReference type="InterPro" id="IPR050527">
    <property type="entry name" value="Snail/Krueppel_Znf"/>
</dbReference>
<evidence type="ECO:0000256" key="3">
    <source>
        <dbReference type="ARBA" id="ARBA00022737"/>
    </source>
</evidence>
<dbReference type="InterPro" id="IPR006612">
    <property type="entry name" value="THAP_Znf"/>
</dbReference>
<dbReference type="SUPFAM" id="SSF57716">
    <property type="entry name" value="Glucocorticoid receptor-like (DNA-binding domain)"/>
    <property type="match status" value="1"/>
</dbReference>
<dbReference type="GO" id="GO:0005634">
    <property type="term" value="C:nucleus"/>
    <property type="evidence" value="ECO:0007669"/>
    <property type="project" value="UniProtKB-SubCell"/>
</dbReference>
<dbReference type="GO" id="GO:0008270">
    <property type="term" value="F:zinc ion binding"/>
    <property type="evidence" value="ECO:0007669"/>
    <property type="project" value="UniProtKB-KW"/>
</dbReference>
<accession>A0AAR2JTG7</accession>
<dbReference type="FunFam" id="3.30.160.60:FF:000688">
    <property type="entry name" value="zinc finger protein 197 isoform X1"/>
    <property type="match status" value="1"/>
</dbReference>
<dbReference type="InterPro" id="IPR038441">
    <property type="entry name" value="THAP_Znf_sf"/>
</dbReference>
<dbReference type="SMART" id="SM00980">
    <property type="entry name" value="THAP"/>
    <property type="match status" value="1"/>
</dbReference>
<evidence type="ECO:0000313" key="14">
    <source>
        <dbReference type="Proteomes" id="UP001501920"/>
    </source>
</evidence>
<protein>
    <submittedName>
        <fullName evidence="13">Uncharacterized protein</fullName>
    </submittedName>
</protein>
<feature type="compositionally biased region" description="Basic and acidic residues" evidence="10">
    <location>
        <begin position="99"/>
        <end position="116"/>
    </location>
</feature>
<dbReference type="GeneID" id="108435573"/>
<evidence type="ECO:0000256" key="2">
    <source>
        <dbReference type="ARBA" id="ARBA00022723"/>
    </source>
</evidence>
<keyword evidence="6 9" id="KW-0238">DNA-binding</keyword>
<dbReference type="GO" id="GO:0000981">
    <property type="term" value="F:DNA-binding transcription factor activity, RNA polymerase II-specific"/>
    <property type="evidence" value="ECO:0007669"/>
    <property type="project" value="TreeGrafter"/>
</dbReference>
<evidence type="ECO:0000256" key="7">
    <source>
        <dbReference type="ARBA" id="ARBA00023242"/>
    </source>
</evidence>
<keyword evidence="5" id="KW-0862">Zinc</keyword>
<feature type="domain" description="C2H2-type" evidence="11">
    <location>
        <begin position="170"/>
        <end position="197"/>
    </location>
</feature>
<dbReference type="GO" id="GO:0000978">
    <property type="term" value="F:RNA polymerase II cis-regulatory region sequence-specific DNA binding"/>
    <property type="evidence" value="ECO:0007669"/>
    <property type="project" value="TreeGrafter"/>
</dbReference>
<dbReference type="PROSITE" id="PS50157">
    <property type="entry name" value="ZINC_FINGER_C2H2_2"/>
    <property type="match status" value="3"/>
</dbReference>
<dbReference type="FunFam" id="3.30.160.60:FF:000870">
    <property type="entry name" value="zinc finger protein 197 isoform X1"/>
    <property type="match status" value="1"/>
</dbReference>
<evidence type="ECO:0000256" key="1">
    <source>
        <dbReference type="ARBA" id="ARBA00004123"/>
    </source>
</evidence>